<reference evidence="3 4" key="1">
    <citation type="submission" date="2018-08" db="EMBL/GenBank/DDBJ databases">
        <title>Whole genome sequence analysis of Dermacoccus abyssi bacteria isolated from Deep Mariana trench Micromonospora spp reveals genes involved in the environmental adaptation and production of secondary metabolites.</title>
        <authorList>
            <person name="Abdel-Mageed W.M."/>
            <person name="Lehri B."/>
            <person name="Nouioui I."/>
            <person name="Goodfellow I."/>
            <person name="Jaspars M."/>
            <person name="Karlyshev A."/>
        </authorList>
    </citation>
    <scope>NUCLEOTIDE SEQUENCE [LARGE SCALE GENOMIC DNA]</scope>
    <source>
        <strain evidence="3 4">MT1.1</strain>
    </source>
</reference>
<sequence length="306" mass="32813">MAGNPVFSNFDKNLRSGQYAGFGSQQQGAQPGYGQQQFGQQPGYGQPGFQQRPYGQQPFGQQGFDQQYAPQAPMQQSSGRSMTMDDVVMKAIALFGLLIVVAGGSWVFAQRAIDSQQNTTVLGLWAGGAIVSLVLSLIIAFRKTISVPLIIAFTLAEGVFVGAVSAFFNTAYPGVVVQAVLATLCVFAGVLLGYKTGLIRVTARSRRIFMYMLIGYMLFALVNFVLVLTGLQEGFGIGGSGPLGIAISIFAVALASYSLAIDFDSISDGVRAGVPEKTSWLLAYGLLVSVVWLYIEMLRLLARLRD</sequence>
<feature type="transmembrane region" description="Helical" evidence="2">
    <location>
        <begin position="147"/>
        <end position="168"/>
    </location>
</feature>
<feature type="region of interest" description="Disordered" evidence="1">
    <location>
        <begin position="19"/>
        <end position="62"/>
    </location>
</feature>
<dbReference type="PIRSF" id="PIRSF009160">
    <property type="entry name" value="UCP009160"/>
    <property type="match status" value="1"/>
</dbReference>
<accession>A0A417Z1Q1</accession>
<dbReference type="RefSeq" id="WP_118914434.1">
    <property type="nucleotide sequence ID" value="NZ_CBCRVH010000016.1"/>
</dbReference>
<proteinExistence type="predicted"/>
<name>A0A417Z1Q1_9MICO</name>
<keyword evidence="2" id="KW-1133">Transmembrane helix</keyword>
<feature type="transmembrane region" description="Helical" evidence="2">
    <location>
        <begin position="121"/>
        <end position="141"/>
    </location>
</feature>
<keyword evidence="2" id="KW-0472">Membrane</keyword>
<feature type="transmembrane region" description="Helical" evidence="2">
    <location>
        <begin position="243"/>
        <end position="261"/>
    </location>
</feature>
<feature type="compositionally biased region" description="Low complexity" evidence="1">
    <location>
        <begin position="25"/>
        <end position="62"/>
    </location>
</feature>
<dbReference type="InterPro" id="IPR010539">
    <property type="entry name" value="BaxI_1-like"/>
</dbReference>
<organism evidence="3 4">
    <name type="scientific">Dermacoccus abyssi</name>
    <dbReference type="NCBI Taxonomy" id="322596"/>
    <lineage>
        <taxon>Bacteria</taxon>
        <taxon>Bacillati</taxon>
        <taxon>Actinomycetota</taxon>
        <taxon>Actinomycetes</taxon>
        <taxon>Micrococcales</taxon>
        <taxon>Dermacoccaceae</taxon>
        <taxon>Dermacoccus</taxon>
    </lineage>
</organism>
<feature type="transmembrane region" description="Helical" evidence="2">
    <location>
        <begin position="281"/>
        <end position="302"/>
    </location>
</feature>
<gene>
    <name evidence="3" type="ORF">D1832_12470</name>
</gene>
<dbReference type="EMBL" id="QWLM01000016">
    <property type="protein sequence ID" value="RHW44525.1"/>
    <property type="molecule type" value="Genomic_DNA"/>
</dbReference>
<comment type="caution">
    <text evidence="3">The sequence shown here is derived from an EMBL/GenBank/DDBJ whole genome shotgun (WGS) entry which is preliminary data.</text>
</comment>
<evidence type="ECO:0000313" key="4">
    <source>
        <dbReference type="Proteomes" id="UP000285376"/>
    </source>
</evidence>
<dbReference type="AlphaFoldDB" id="A0A417Z1Q1"/>
<feature type="transmembrane region" description="Helical" evidence="2">
    <location>
        <begin position="87"/>
        <end position="109"/>
    </location>
</feature>
<evidence type="ECO:0000313" key="3">
    <source>
        <dbReference type="EMBL" id="RHW44525.1"/>
    </source>
</evidence>
<dbReference type="Pfam" id="PF12811">
    <property type="entry name" value="BaxI_1"/>
    <property type="match status" value="1"/>
</dbReference>
<keyword evidence="2" id="KW-0812">Transmembrane</keyword>
<dbReference type="PANTHER" id="PTHR41282:SF1">
    <property type="entry name" value="CONSERVED TRANSMEMBRANE PROTEIN-RELATED"/>
    <property type="match status" value="1"/>
</dbReference>
<evidence type="ECO:0008006" key="5">
    <source>
        <dbReference type="Google" id="ProtNLM"/>
    </source>
</evidence>
<feature type="transmembrane region" description="Helical" evidence="2">
    <location>
        <begin position="175"/>
        <end position="196"/>
    </location>
</feature>
<protein>
    <recommendedName>
        <fullName evidence="5">Bax inhibitor-1/YccA family protein</fullName>
    </recommendedName>
</protein>
<dbReference type="PANTHER" id="PTHR41282">
    <property type="entry name" value="CONSERVED TRANSMEMBRANE PROTEIN-RELATED"/>
    <property type="match status" value="1"/>
</dbReference>
<evidence type="ECO:0000256" key="1">
    <source>
        <dbReference type="SAM" id="MobiDB-lite"/>
    </source>
</evidence>
<evidence type="ECO:0000256" key="2">
    <source>
        <dbReference type="SAM" id="Phobius"/>
    </source>
</evidence>
<feature type="transmembrane region" description="Helical" evidence="2">
    <location>
        <begin position="208"/>
        <end position="231"/>
    </location>
</feature>
<dbReference type="Proteomes" id="UP000285376">
    <property type="component" value="Unassembled WGS sequence"/>
</dbReference>